<organism evidence="2 3">
    <name type="scientific">Aspergillus phoenicis ATCC 13157</name>
    <dbReference type="NCBI Taxonomy" id="1353007"/>
    <lineage>
        <taxon>Eukaryota</taxon>
        <taxon>Fungi</taxon>
        <taxon>Dikarya</taxon>
        <taxon>Ascomycota</taxon>
        <taxon>Pezizomycotina</taxon>
        <taxon>Eurotiomycetes</taxon>
        <taxon>Eurotiomycetidae</taxon>
        <taxon>Eurotiales</taxon>
        <taxon>Aspergillaceae</taxon>
        <taxon>Aspergillus</taxon>
    </lineage>
</organism>
<dbReference type="AlphaFoldDB" id="A0A370PIV5"/>
<name>A0A370PIV5_ASPPH</name>
<dbReference type="Proteomes" id="UP000254937">
    <property type="component" value="Unassembled WGS sequence"/>
</dbReference>
<sequence>MIGDGIGNSNDDLTPDTISPGEIGSVREIHRLPNVSQSYKKLSIQRTTTYLTQNPPRRTTI</sequence>
<evidence type="ECO:0000313" key="3">
    <source>
        <dbReference type="Proteomes" id="UP000254937"/>
    </source>
</evidence>
<dbReference type="EMBL" id="KZ851854">
    <property type="protein sequence ID" value="RDK42099.1"/>
    <property type="molecule type" value="Genomic_DNA"/>
</dbReference>
<accession>A0A370PIV5</accession>
<protein>
    <submittedName>
        <fullName evidence="2">Uncharacterized protein</fullName>
    </submittedName>
</protein>
<gene>
    <name evidence="2" type="ORF">M752DRAFT_276772</name>
</gene>
<evidence type="ECO:0000256" key="1">
    <source>
        <dbReference type="SAM" id="MobiDB-lite"/>
    </source>
</evidence>
<proteinExistence type="predicted"/>
<evidence type="ECO:0000313" key="2">
    <source>
        <dbReference type="EMBL" id="RDK42099.1"/>
    </source>
</evidence>
<keyword evidence="3" id="KW-1185">Reference proteome</keyword>
<feature type="region of interest" description="Disordered" evidence="1">
    <location>
        <begin position="1"/>
        <end position="25"/>
    </location>
</feature>
<reference evidence="2 3" key="1">
    <citation type="submission" date="2018-07" db="EMBL/GenBank/DDBJ databases">
        <title>Section-level genome sequencing of Aspergillus section Nigri to investigate inter- and intra-species variation.</title>
        <authorList>
            <consortium name="DOE Joint Genome Institute"/>
            <person name="Vesth T.C."/>
            <person name="Nybo J.L."/>
            <person name="Theobald S."/>
            <person name="Frisvad J.C."/>
            <person name="Larsen T.O."/>
            <person name="Nielsen K.F."/>
            <person name="Hoof J.B."/>
            <person name="Brandl J."/>
            <person name="Salamov A."/>
            <person name="Riley R."/>
            <person name="Gladden J.M."/>
            <person name="Phatale P."/>
            <person name="Nielsen M.T."/>
            <person name="Lyhne E.K."/>
            <person name="Kogle M.E."/>
            <person name="Strasser K."/>
            <person name="McDonnell E."/>
            <person name="Barry K."/>
            <person name="Clum A."/>
            <person name="Chen C."/>
            <person name="Nolan M."/>
            <person name="Sandor L."/>
            <person name="Kuo A."/>
            <person name="Lipzen A."/>
            <person name="Hainaut M."/>
            <person name="Drula E."/>
            <person name="Tsang A."/>
            <person name="Magnuson J.K."/>
            <person name="Henrissat B."/>
            <person name="Wiebenga A."/>
            <person name="Simmons B.A."/>
            <person name="Makela M.R."/>
            <person name="De vries R.P."/>
            <person name="Grigoriev I.V."/>
            <person name="Mortensen U.H."/>
            <person name="Baker S.E."/>
            <person name="Andersen M.R."/>
        </authorList>
    </citation>
    <scope>NUCLEOTIDE SEQUENCE [LARGE SCALE GENOMIC DNA]</scope>
    <source>
        <strain evidence="2 3">ATCC 13157</strain>
    </source>
</reference>